<evidence type="ECO:0000256" key="1">
    <source>
        <dbReference type="SAM" id="Phobius"/>
    </source>
</evidence>
<feature type="non-terminal residue" evidence="2">
    <location>
        <position position="132"/>
    </location>
</feature>
<dbReference type="AlphaFoldDB" id="A0A5S4FPJ4"/>
<organism evidence="2 3">
    <name type="scientific">Nonomuraea zeae</name>
    <dbReference type="NCBI Taxonomy" id="1642303"/>
    <lineage>
        <taxon>Bacteria</taxon>
        <taxon>Bacillati</taxon>
        <taxon>Actinomycetota</taxon>
        <taxon>Actinomycetes</taxon>
        <taxon>Streptosporangiales</taxon>
        <taxon>Streptosporangiaceae</taxon>
        <taxon>Nonomuraea</taxon>
    </lineage>
</organism>
<reference evidence="2 3" key="1">
    <citation type="submission" date="2019-05" db="EMBL/GenBank/DDBJ databases">
        <title>Draft genome sequence of Nonomuraea zeae DSM 100528.</title>
        <authorList>
            <person name="Saricaoglu S."/>
            <person name="Isik K."/>
        </authorList>
    </citation>
    <scope>NUCLEOTIDE SEQUENCE [LARGE SCALE GENOMIC DNA]</scope>
    <source>
        <strain evidence="2 3">DSM 100528</strain>
    </source>
</reference>
<name>A0A5S4FPJ4_9ACTN</name>
<dbReference type="PANTHER" id="PTHR30590:SF3">
    <property type="entry name" value="HYPOTHETICAL MEMBRANE SPANNING PROTEIN"/>
    <property type="match status" value="1"/>
</dbReference>
<proteinExistence type="predicted"/>
<feature type="transmembrane region" description="Helical" evidence="1">
    <location>
        <begin position="75"/>
        <end position="91"/>
    </location>
</feature>
<dbReference type="PANTHER" id="PTHR30590">
    <property type="entry name" value="INNER MEMBRANE PROTEIN"/>
    <property type="match status" value="1"/>
</dbReference>
<keyword evidence="1" id="KW-0472">Membrane</keyword>
<feature type="transmembrane region" description="Helical" evidence="1">
    <location>
        <begin position="9"/>
        <end position="27"/>
    </location>
</feature>
<keyword evidence="1" id="KW-0812">Transmembrane</keyword>
<gene>
    <name evidence="2" type="ORF">ETD85_59705</name>
</gene>
<dbReference type="Proteomes" id="UP000306628">
    <property type="component" value="Unassembled WGS sequence"/>
</dbReference>
<feature type="transmembrane region" description="Helical" evidence="1">
    <location>
        <begin position="47"/>
        <end position="63"/>
    </location>
</feature>
<accession>A0A5S4FPJ4</accession>
<keyword evidence="1" id="KW-1133">Transmembrane helix</keyword>
<comment type="caution">
    <text evidence="2">The sequence shown here is derived from an EMBL/GenBank/DDBJ whole genome shotgun (WGS) entry which is preliminary data.</text>
</comment>
<dbReference type="InterPro" id="IPR052529">
    <property type="entry name" value="Bact_Transport_Assoc"/>
</dbReference>
<feature type="transmembrane region" description="Helical" evidence="1">
    <location>
        <begin position="97"/>
        <end position="130"/>
    </location>
</feature>
<sequence length="132" mass="14835">MTRIRELDALRGFAVGGIMLVNTWQHTLKEPRTEIDWAIEALFQSRFYPIFSMLFGISFLLFLRGNSRGALLGRLFWLFCFGLVQHTFYEGEVLTYYAFWGAVVLLPVSFLPGALPALGLGLAGVVLSLIQS</sequence>
<evidence type="ECO:0000313" key="3">
    <source>
        <dbReference type="Proteomes" id="UP000306628"/>
    </source>
</evidence>
<protein>
    <recommendedName>
        <fullName evidence="4">Heparan-alpha-glucosaminide N-acetyltransferase catalytic domain-containing protein</fullName>
    </recommendedName>
</protein>
<evidence type="ECO:0008006" key="4">
    <source>
        <dbReference type="Google" id="ProtNLM"/>
    </source>
</evidence>
<keyword evidence="3" id="KW-1185">Reference proteome</keyword>
<evidence type="ECO:0000313" key="2">
    <source>
        <dbReference type="EMBL" id="TMR11114.1"/>
    </source>
</evidence>
<dbReference type="EMBL" id="VCKX01000490">
    <property type="protein sequence ID" value="TMR11114.1"/>
    <property type="molecule type" value="Genomic_DNA"/>
</dbReference>